<dbReference type="GO" id="GO:0030246">
    <property type="term" value="F:carbohydrate binding"/>
    <property type="evidence" value="ECO:0007669"/>
    <property type="project" value="InterPro"/>
</dbReference>
<keyword evidence="2" id="KW-1185">Reference proteome</keyword>
<proteinExistence type="predicted"/>
<accession>A0A1M7PC95</accession>
<gene>
    <name evidence="1" type="ORF">SAMN04488057_10823</name>
</gene>
<reference evidence="1 2" key="1">
    <citation type="submission" date="2016-11" db="EMBL/GenBank/DDBJ databases">
        <authorList>
            <person name="Jaros S."/>
            <person name="Januszkiewicz K."/>
            <person name="Wedrychowicz H."/>
        </authorList>
    </citation>
    <scope>NUCLEOTIDE SEQUENCE [LARGE SCALE GENOMIC DNA]</scope>
    <source>
        <strain evidence="1 2">CGMCC 1.6102</strain>
    </source>
</reference>
<dbReference type="Gene3D" id="2.60.40.1120">
    <property type="entry name" value="Carboxypeptidase-like, regulatory domain"/>
    <property type="match status" value="1"/>
</dbReference>
<dbReference type="InterPro" id="IPR036116">
    <property type="entry name" value="FN3_sf"/>
</dbReference>
<dbReference type="STRING" id="388280.SAMN04488057_10823"/>
<name>A0A1M7PC95_9BACT</name>
<dbReference type="SUPFAM" id="SSF49452">
    <property type="entry name" value="Starch-binding domain-like"/>
    <property type="match status" value="1"/>
</dbReference>
<dbReference type="AlphaFoldDB" id="A0A1M7PC95"/>
<dbReference type="OrthoDB" id="9815657at2"/>
<dbReference type="InterPro" id="IPR013784">
    <property type="entry name" value="Carb-bd-like_fold"/>
</dbReference>
<dbReference type="Pfam" id="PF13715">
    <property type="entry name" value="CarbopepD_reg_2"/>
    <property type="match status" value="1"/>
</dbReference>
<dbReference type="CDD" id="cd00063">
    <property type="entry name" value="FN3"/>
    <property type="match status" value="1"/>
</dbReference>
<protein>
    <submittedName>
        <fullName evidence="1">CarboxypepD_reg-like domain-containing protein</fullName>
    </submittedName>
</protein>
<dbReference type="Proteomes" id="UP000184513">
    <property type="component" value="Unassembled WGS sequence"/>
</dbReference>
<evidence type="ECO:0000313" key="2">
    <source>
        <dbReference type="Proteomes" id="UP000184513"/>
    </source>
</evidence>
<sequence>MKIVYYLVSAVVFIFFTGCELEHITDDKFGTISGVVVDGESYEPLSGVQISTTPPSTIVLTDEEGAFSIEMVREGEVVISARKMDYLTGSVSVAVNEALNTSLTFFLLEDDNDVGNVVIYDPIPGNGAVGQPEDLTLEWKVDQDVRSRELEFNVYIFESNSTTQTLLGENLLGREIGVSNLKPNTTYFWYVVAKYQGRNVANSPTWTFRTD</sequence>
<dbReference type="PROSITE" id="PS51257">
    <property type="entry name" value="PROKAR_LIPOPROTEIN"/>
    <property type="match status" value="1"/>
</dbReference>
<organism evidence="1 2">
    <name type="scientific">Cyclobacterium lianum</name>
    <dbReference type="NCBI Taxonomy" id="388280"/>
    <lineage>
        <taxon>Bacteria</taxon>
        <taxon>Pseudomonadati</taxon>
        <taxon>Bacteroidota</taxon>
        <taxon>Cytophagia</taxon>
        <taxon>Cytophagales</taxon>
        <taxon>Cyclobacteriaceae</taxon>
        <taxon>Cyclobacterium</taxon>
    </lineage>
</organism>
<dbReference type="InterPro" id="IPR013783">
    <property type="entry name" value="Ig-like_fold"/>
</dbReference>
<dbReference type="Gene3D" id="2.60.40.10">
    <property type="entry name" value="Immunoglobulins"/>
    <property type="match status" value="1"/>
</dbReference>
<dbReference type="InterPro" id="IPR003961">
    <property type="entry name" value="FN3_dom"/>
</dbReference>
<dbReference type="SUPFAM" id="SSF49265">
    <property type="entry name" value="Fibronectin type III"/>
    <property type="match status" value="1"/>
</dbReference>
<dbReference type="RefSeq" id="WP_073095163.1">
    <property type="nucleotide sequence ID" value="NZ_FRCY01000008.1"/>
</dbReference>
<dbReference type="EMBL" id="FRCY01000008">
    <property type="protein sequence ID" value="SHN14540.1"/>
    <property type="molecule type" value="Genomic_DNA"/>
</dbReference>
<evidence type="ECO:0000313" key="1">
    <source>
        <dbReference type="EMBL" id="SHN14540.1"/>
    </source>
</evidence>